<dbReference type="Pfam" id="PF00560">
    <property type="entry name" value="LRR_1"/>
    <property type="match status" value="1"/>
</dbReference>
<dbReference type="OrthoDB" id="4062651at2759"/>
<dbReference type="InterPro" id="IPR000719">
    <property type="entry name" value="Prot_kinase_dom"/>
</dbReference>
<evidence type="ECO:0000256" key="13">
    <source>
        <dbReference type="SAM" id="SignalP"/>
    </source>
</evidence>
<dbReference type="PANTHER" id="PTHR48007:SF37">
    <property type="entry name" value="LEUCINE-RICH REPEAT PROTEIN KINASE FAMILY PROTEIN"/>
    <property type="match status" value="1"/>
</dbReference>
<feature type="region of interest" description="Disordered" evidence="11">
    <location>
        <begin position="537"/>
        <end position="558"/>
    </location>
</feature>
<keyword evidence="3" id="KW-0134">Cell wall</keyword>
<evidence type="ECO:0000256" key="7">
    <source>
        <dbReference type="ARBA" id="ARBA00022737"/>
    </source>
</evidence>
<dbReference type="Pfam" id="PF13855">
    <property type="entry name" value="LRR_8"/>
    <property type="match status" value="1"/>
</dbReference>
<evidence type="ECO:0000313" key="16">
    <source>
        <dbReference type="Proteomes" id="UP001151532"/>
    </source>
</evidence>
<dbReference type="PROSITE" id="PS50011">
    <property type="entry name" value="PROTEIN_KINASE_DOM"/>
    <property type="match status" value="1"/>
</dbReference>
<dbReference type="InterPro" id="IPR046959">
    <property type="entry name" value="PRK1-6/SRF4-like"/>
</dbReference>
<comment type="similarity">
    <text evidence="10">Belongs to the polygalacturonase-inhibiting protein family.</text>
</comment>
<evidence type="ECO:0000256" key="11">
    <source>
        <dbReference type="SAM" id="MobiDB-lite"/>
    </source>
</evidence>
<evidence type="ECO:0000256" key="8">
    <source>
        <dbReference type="ARBA" id="ARBA00022989"/>
    </source>
</evidence>
<evidence type="ECO:0000256" key="5">
    <source>
        <dbReference type="ARBA" id="ARBA00022692"/>
    </source>
</evidence>
<keyword evidence="4" id="KW-0433">Leucine-rich repeat</keyword>
<keyword evidence="9 12" id="KW-0472">Membrane</keyword>
<proteinExistence type="inferred from homology"/>
<feature type="chain" id="PRO_5040268560" evidence="13">
    <location>
        <begin position="23"/>
        <end position="663"/>
    </location>
</feature>
<feature type="transmembrane region" description="Helical" evidence="12">
    <location>
        <begin position="284"/>
        <end position="307"/>
    </location>
</feature>
<dbReference type="Gene3D" id="1.10.510.10">
    <property type="entry name" value="Transferase(Phosphotransferase) domain 1"/>
    <property type="match status" value="1"/>
</dbReference>
<reference evidence="15" key="2">
    <citation type="journal article" date="2023" name="Int. J. Mol. Sci.">
        <title>De Novo Assembly and Annotation of 11 Diverse Shrub Willow (Salix) Genomes Reveals Novel Gene Organization in Sex-Linked Regions.</title>
        <authorList>
            <person name="Hyden B."/>
            <person name="Feng K."/>
            <person name="Yates T.B."/>
            <person name="Jawdy S."/>
            <person name="Cereghino C."/>
            <person name="Smart L.B."/>
            <person name="Muchero W."/>
        </authorList>
    </citation>
    <scope>NUCLEOTIDE SEQUENCE</scope>
    <source>
        <tissue evidence="15">Shoot tip</tissue>
    </source>
</reference>
<keyword evidence="5 12" id="KW-0812">Transmembrane</keyword>
<dbReference type="GO" id="GO:0004672">
    <property type="term" value="F:protein kinase activity"/>
    <property type="evidence" value="ECO:0007669"/>
    <property type="project" value="InterPro"/>
</dbReference>
<dbReference type="Gene3D" id="3.80.10.10">
    <property type="entry name" value="Ribonuclease Inhibitor"/>
    <property type="match status" value="2"/>
</dbReference>
<protein>
    <submittedName>
        <fullName evidence="15">LEUCINE-RICH REPEAT RECEPTOR-LIKE PROTEIN KINASE PXC1</fullName>
    </submittedName>
</protein>
<dbReference type="AlphaFoldDB" id="A0A9Q0SJF6"/>
<dbReference type="InterPro" id="IPR001245">
    <property type="entry name" value="Ser-Thr/Tyr_kinase_cat_dom"/>
</dbReference>
<keyword evidence="6 13" id="KW-0732">Signal</keyword>
<evidence type="ECO:0000256" key="3">
    <source>
        <dbReference type="ARBA" id="ARBA00022512"/>
    </source>
</evidence>
<evidence type="ECO:0000256" key="10">
    <source>
        <dbReference type="ARBA" id="ARBA00038043"/>
    </source>
</evidence>
<dbReference type="EMBL" id="JAPFFK010000020">
    <property type="protein sequence ID" value="KAJ6679070.1"/>
    <property type="molecule type" value="Genomic_DNA"/>
</dbReference>
<dbReference type="SUPFAM" id="SSF56112">
    <property type="entry name" value="Protein kinase-like (PK-like)"/>
    <property type="match status" value="1"/>
</dbReference>
<keyword evidence="15" id="KW-0808">Transferase</keyword>
<evidence type="ECO:0000256" key="9">
    <source>
        <dbReference type="ARBA" id="ARBA00023136"/>
    </source>
</evidence>
<keyword evidence="7" id="KW-0677">Repeat</keyword>
<keyword evidence="16" id="KW-1185">Reference proteome</keyword>
<dbReference type="Gene3D" id="3.30.200.20">
    <property type="entry name" value="Phosphorylase Kinase, domain 1"/>
    <property type="match status" value="1"/>
</dbReference>
<dbReference type="PANTHER" id="PTHR48007">
    <property type="entry name" value="LEUCINE-RICH REPEAT RECEPTOR-LIKE PROTEIN KINASE PXC1"/>
    <property type="match status" value="1"/>
</dbReference>
<comment type="subcellular location">
    <subcellularLocation>
        <location evidence="2">Membrane</location>
    </subcellularLocation>
    <subcellularLocation>
        <location evidence="1">Secreted</location>
        <location evidence="1">Cell wall</location>
    </subcellularLocation>
</comment>
<feature type="domain" description="Protein kinase" evidence="14">
    <location>
        <begin position="380"/>
        <end position="650"/>
    </location>
</feature>
<accession>A0A9Q0SJF6</accession>
<dbReference type="InterPro" id="IPR011009">
    <property type="entry name" value="Kinase-like_dom_sf"/>
</dbReference>
<dbReference type="InterPro" id="IPR032675">
    <property type="entry name" value="LRR_dom_sf"/>
</dbReference>
<dbReference type="Pfam" id="PF07714">
    <property type="entry name" value="PK_Tyr_Ser-Thr"/>
    <property type="match status" value="1"/>
</dbReference>
<dbReference type="GO" id="GO:0005524">
    <property type="term" value="F:ATP binding"/>
    <property type="evidence" value="ECO:0007669"/>
    <property type="project" value="InterPro"/>
</dbReference>
<feature type="signal peptide" evidence="13">
    <location>
        <begin position="1"/>
        <end position="22"/>
    </location>
</feature>
<evidence type="ECO:0000256" key="2">
    <source>
        <dbReference type="ARBA" id="ARBA00004370"/>
    </source>
</evidence>
<keyword evidence="3" id="KW-0964">Secreted</keyword>
<keyword evidence="15" id="KW-0675">Receptor</keyword>
<dbReference type="SUPFAM" id="SSF52058">
    <property type="entry name" value="L domain-like"/>
    <property type="match status" value="1"/>
</dbReference>
<dbReference type="Proteomes" id="UP001151532">
    <property type="component" value="Chromosome 14"/>
</dbReference>
<dbReference type="FunFam" id="3.80.10.10:FF:000400">
    <property type="entry name" value="Nuclear pore complex protein NUP107"/>
    <property type="match status" value="1"/>
</dbReference>
<evidence type="ECO:0000256" key="6">
    <source>
        <dbReference type="ARBA" id="ARBA00022729"/>
    </source>
</evidence>
<dbReference type="GO" id="GO:0016020">
    <property type="term" value="C:membrane"/>
    <property type="evidence" value="ECO:0007669"/>
    <property type="project" value="UniProtKB-SubCell"/>
</dbReference>
<gene>
    <name evidence="15" type="ORF">OIU79_018938</name>
</gene>
<evidence type="ECO:0000256" key="4">
    <source>
        <dbReference type="ARBA" id="ARBA00022614"/>
    </source>
</evidence>
<sequence length="663" mass="72379">MLRVLLSTSHFLLCFFITAASSTAPASDLLAPPDATAVLAFKYKADLNKKLPFSQNTTSHFCQWPGVKCFQQKIIRLVIRDLDLGGIFAPITLSSLDQLRVLGLQNNSLTGPIPHDLSKLTNLKSVFLDHNSFTGSFPPSLLFLNRLRTLDLSYNNLSGPIPSALISLDRLYYLRLDRNRFNGSIPPLNQSSLLTLNVSFNNLSGAIPVTPTLLRFDLSSFSSNPSLCGEIIHKECHPAAPFFGPSPAAVTVAPPPAAIISQNQALQGVDMTQSGQKTKHKKNVLIIGFSSGAFVLIGSVICFVIAAKKQKTQKKPKVAIASAGIIGPTAESVAVMQIDQQESELEEKVKRVQGLHVGKSGSLSFCAGEAHLYTLDHLMRASAELLGRGTLGTTYKAVLDNRLIVSVKRLDASKLSDGSKEIFEQHMESVGGLRHPNLVPLRAYFQAREERLLIYDYQPNGSLFSLIHGSKSTRAKPLHWTSCLKIAEDVAQGLSYIHQAWRLVHGNLKSSNVLLGPDFEACVSDYCLAVLANSPVEDEDDPDASAYKAPETRSSGQQATSKADVYAFGVLLLELITGKPPSLLPLLAPQDLVNWVRSTRDRHPDDGAGEDNRLEMLLEVAIACSLPSPEQRPTMWQVLKMLQEIKETVLQEDSELDPQTGMS</sequence>
<evidence type="ECO:0000256" key="1">
    <source>
        <dbReference type="ARBA" id="ARBA00004191"/>
    </source>
</evidence>
<dbReference type="InterPro" id="IPR001611">
    <property type="entry name" value="Leu-rich_rpt"/>
</dbReference>
<reference evidence="15" key="1">
    <citation type="submission" date="2022-11" db="EMBL/GenBank/DDBJ databases">
        <authorList>
            <person name="Hyden B.L."/>
            <person name="Feng K."/>
            <person name="Yates T."/>
            <person name="Jawdy S."/>
            <person name="Smart L.B."/>
            <person name="Muchero W."/>
        </authorList>
    </citation>
    <scope>NUCLEOTIDE SEQUENCE</scope>
    <source>
        <tissue evidence="15">Shoot tip</tissue>
    </source>
</reference>
<evidence type="ECO:0000256" key="12">
    <source>
        <dbReference type="SAM" id="Phobius"/>
    </source>
</evidence>
<comment type="caution">
    <text evidence="15">The sequence shown here is derived from an EMBL/GenBank/DDBJ whole genome shotgun (WGS) entry which is preliminary data.</text>
</comment>
<keyword evidence="8 12" id="KW-1133">Transmembrane helix</keyword>
<evidence type="ECO:0000313" key="15">
    <source>
        <dbReference type="EMBL" id="KAJ6679070.1"/>
    </source>
</evidence>
<keyword evidence="15" id="KW-0418">Kinase</keyword>
<name>A0A9Q0SJF6_SALPP</name>
<organism evidence="15 16">
    <name type="scientific">Salix purpurea</name>
    <name type="common">Purple osier willow</name>
    <dbReference type="NCBI Taxonomy" id="77065"/>
    <lineage>
        <taxon>Eukaryota</taxon>
        <taxon>Viridiplantae</taxon>
        <taxon>Streptophyta</taxon>
        <taxon>Embryophyta</taxon>
        <taxon>Tracheophyta</taxon>
        <taxon>Spermatophyta</taxon>
        <taxon>Magnoliopsida</taxon>
        <taxon>eudicotyledons</taxon>
        <taxon>Gunneridae</taxon>
        <taxon>Pentapetalae</taxon>
        <taxon>rosids</taxon>
        <taxon>fabids</taxon>
        <taxon>Malpighiales</taxon>
        <taxon>Salicaceae</taxon>
        <taxon>Saliceae</taxon>
        <taxon>Salix</taxon>
    </lineage>
</organism>
<evidence type="ECO:0000259" key="14">
    <source>
        <dbReference type="PROSITE" id="PS50011"/>
    </source>
</evidence>